<keyword evidence="2" id="KW-1185">Reference proteome</keyword>
<evidence type="ECO:0000313" key="2">
    <source>
        <dbReference type="Proteomes" id="UP001056120"/>
    </source>
</evidence>
<sequence length="81" mass="9212">MNLVGSSELQNRRQITHLNHQNTSMLWLGIVPDAIKLVHYFHPPKHQEGREREVGDIVVECDPTCDNLQSHSLSPLPISYA</sequence>
<accession>A0ACB9HY33</accession>
<evidence type="ECO:0000313" key="1">
    <source>
        <dbReference type="EMBL" id="KAI3800368.1"/>
    </source>
</evidence>
<comment type="caution">
    <text evidence="1">The sequence shown here is derived from an EMBL/GenBank/DDBJ whole genome shotgun (WGS) entry which is preliminary data.</text>
</comment>
<reference evidence="2" key="1">
    <citation type="journal article" date="2022" name="Mol. Ecol. Resour.">
        <title>The genomes of chicory, endive, great burdock and yacon provide insights into Asteraceae palaeo-polyploidization history and plant inulin production.</title>
        <authorList>
            <person name="Fan W."/>
            <person name="Wang S."/>
            <person name="Wang H."/>
            <person name="Wang A."/>
            <person name="Jiang F."/>
            <person name="Liu H."/>
            <person name="Zhao H."/>
            <person name="Xu D."/>
            <person name="Zhang Y."/>
        </authorList>
    </citation>
    <scope>NUCLEOTIDE SEQUENCE [LARGE SCALE GENOMIC DNA]</scope>
    <source>
        <strain evidence="2">cv. Yunnan</strain>
    </source>
</reference>
<reference evidence="1 2" key="2">
    <citation type="journal article" date="2022" name="Mol. Ecol. Resour.">
        <title>The genomes of chicory, endive, great burdock and yacon provide insights into Asteraceae paleo-polyploidization history and plant inulin production.</title>
        <authorList>
            <person name="Fan W."/>
            <person name="Wang S."/>
            <person name="Wang H."/>
            <person name="Wang A."/>
            <person name="Jiang F."/>
            <person name="Liu H."/>
            <person name="Zhao H."/>
            <person name="Xu D."/>
            <person name="Zhang Y."/>
        </authorList>
    </citation>
    <scope>NUCLEOTIDE SEQUENCE [LARGE SCALE GENOMIC DNA]</scope>
    <source>
        <strain evidence="2">cv. Yunnan</strain>
        <tissue evidence="1">Leaves</tissue>
    </source>
</reference>
<gene>
    <name evidence="1" type="ORF">L1987_28458</name>
</gene>
<proteinExistence type="predicted"/>
<name>A0ACB9HY33_9ASTR</name>
<dbReference type="Proteomes" id="UP001056120">
    <property type="component" value="Linkage Group LG10"/>
</dbReference>
<organism evidence="1 2">
    <name type="scientific">Smallanthus sonchifolius</name>
    <dbReference type="NCBI Taxonomy" id="185202"/>
    <lineage>
        <taxon>Eukaryota</taxon>
        <taxon>Viridiplantae</taxon>
        <taxon>Streptophyta</taxon>
        <taxon>Embryophyta</taxon>
        <taxon>Tracheophyta</taxon>
        <taxon>Spermatophyta</taxon>
        <taxon>Magnoliopsida</taxon>
        <taxon>eudicotyledons</taxon>
        <taxon>Gunneridae</taxon>
        <taxon>Pentapetalae</taxon>
        <taxon>asterids</taxon>
        <taxon>campanulids</taxon>
        <taxon>Asterales</taxon>
        <taxon>Asteraceae</taxon>
        <taxon>Asteroideae</taxon>
        <taxon>Heliantheae alliance</taxon>
        <taxon>Millerieae</taxon>
        <taxon>Smallanthus</taxon>
    </lineage>
</organism>
<protein>
    <submittedName>
        <fullName evidence="1">Uncharacterized protein</fullName>
    </submittedName>
</protein>
<dbReference type="EMBL" id="CM042027">
    <property type="protein sequence ID" value="KAI3800368.1"/>
    <property type="molecule type" value="Genomic_DNA"/>
</dbReference>